<name>A0A2P2N8W1_RHIMU</name>
<dbReference type="AlphaFoldDB" id="A0A2P2N8W1"/>
<dbReference type="EMBL" id="GGEC01058421">
    <property type="protein sequence ID" value="MBX38905.1"/>
    <property type="molecule type" value="Transcribed_RNA"/>
</dbReference>
<protein>
    <submittedName>
        <fullName evidence="1">Uncharacterized protein</fullName>
    </submittedName>
</protein>
<accession>A0A2P2N8W1</accession>
<proteinExistence type="predicted"/>
<reference evidence="1" key="1">
    <citation type="submission" date="2018-02" db="EMBL/GenBank/DDBJ databases">
        <title>Rhizophora mucronata_Transcriptome.</title>
        <authorList>
            <person name="Meera S.P."/>
            <person name="Sreeshan A."/>
            <person name="Augustine A."/>
        </authorList>
    </citation>
    <scope>NUCLEOTIDE SEQUENCE</scope>
    <source>
        <tissue evidence="1">Leaf</tissue>
    </source>
</reference>
<sequence>MKTSSSEKIYLRCIKVSRTPAFAPTKINSRV</sequence>
<evidence type="ECO:0000313" key="1">
    <source>
        <dbReference type="EMBL" id="MBX38905.1"/>
    </source>
</evidence>
<organism evidence="1">
    <name type="scientific">Rhizophora mucronata</name>
    <name type="common">Asiatic mangrove</name>
    <dbReference type="NCBI Taxonomy" id="61149"/>
    <lineage>
        <taxon>Eukaryota</taxon>
        <taxon>Viridiplantae</taxon>
        <taxon>Streptophyta</taxon>
        <taxon>Embryophyta</taxon>
        <taxon>Tracheophyta</taxon>
        <taxon>Spermatophyta</taxon>
        <taxon>Magnoliopsida</taxon>
        <taxon>eudicotyledons</taxon>
        <taxon>Gunneridae</taxon>
        <taxon>Pentapetalae</taxon>
        <taxon>rosids</taxon>
        <taxon>fabids</taxon>
        <taxon>Malpighiales</taxon>
        <taxon>Rhizophoraceae</taxon>
        <taxon>Rhizophora</taxon>
    </lineage>
</organism>